<organism evidence="11 12">
    <name type="scientific">Wallemia mellicola</name>
    <dbReference type="NCBI Taxonomy" id="1708541"/>
    <lineage>
        <taxon>Eukaryota</taxon>
        <taxon>Fungi</taxon>
        <taxon>Dikarya</taxon>
        <taxon>Basidiomycota</taxon>
        <taxon>Wallemiomycotina</taxon>
        <taxon>Wallemiomycetes</taxon>
        <taxon>Wallemiales</taxon>
        <taxon>Wallemiaceae</taxon>
        <taxon>Wallemia</taxon>
    </lineage>
</organism>
<evidence type="ECO:0000313" key="11">
    <source>
        <dbReference type="EMBL" id="TIC69547.1"/>
    </source>
</evidence>
<name>A0A4T0TW68_9BASI</name>
<keyword evidence="4 7" id="KW-0659">Purine metabolism</keyword>
<feature type="binding site" evidence="9">
    <location>
        <position position="62"/>
    </location>
    <ligand>
        <name>O2</name>
        <dbReference type="ChEBI" id="CHEBI:15379"/>
    </ligand>
</feature>
<comment type="similarity">
    <text evidence="3 7 10">Belongs to the uricase family.</text>
</comment>
<dbReference type="PROSITE" id="PS00366">
    <property type="entry name" value="URICASE"/>
    <property type="match status" value="1"/>
</dbReference>
<feature type="binding site" evidence="9">
    <location>
        <position position="63"/>
    </location>
    <ligand>
        <name>5-hydroxyisourate</name>
        <dbReference type="ChEBI" id="CHEBI:18072"/>
    </ligand>
</feature>
<evidence type="ECO:0000256" key="7">
    <source>
        <dbReference type="PIRNR" id="PIRNR000241"/>
    </source>
</evidence>
<evidence type="ECO:0000256" key="6">
    <source>
        <dbReference type="ARBA" id="ARBA00023140"/>
    </source>
</evidence>
<comment type="subcellular location">
    <subcellularLocation>
        <location evidence="1 7">Peroxisome</location>
    </subcellularLocation>
</comment>
<evidence type="ECO:0000256" key="2">
    <source>
        <dbReference type="ARBA" id="ARBA00004831"/>
    </source>
</evidence>
<feature type="binding site" evidence="9">
    <location>
        <position position="246"/>
    </location>
    <ligand>
        <name>urate</name>
        <dbReference type="ChEBI" id="CHEBI:17775"/>
    </ligand>
</feature>
<feature type="binding site" evidence="9">
    <location>
        <position position="62"/>
    </location>
    <ligand>
        <name>urate</name>
        <dbReference type="ChEBI" id="CHEBI:17775"/>
    </ligand>
</feature>
<accession>A0A4T0TW68</accession>
<dbReference type="PANTHER" id="PTHR42874">
    <property type="entry name" value="URICASE"/>
    <property type="match status" value="1"/>
</dbReference>
<comment type="catalytic activity">
    <reaction evidence="7 10">
        <text>urate + O2 + H2O = 5-hydroxyisourate + H2O2</text>
        <dbReference type="Rhea" id="RHEA:21368"/>
        <dbReference type="ChEBI" id="CHEBI:15377"/>
        <dbReference type="ChEBI" id="CHEBI:15379"/>
        <dbReference type="ChEBI" id="CHEBI:16240"/>
        <dbReference type="ChEBI" id="CHEBI:17775"/>
        <dbReference type="ChEBI" id="CHEBI:18072"/>
        <dbReference type="EC" id="1.7.3.3"/>
    </reaction>
</comment>
<dbReference type="Pfam" id="PF01014">
    <property type="entry name" value="Uricase"/>
    <property type="match status" value="2"/>
</dbReference>
<dbReference type="EC" id="1.7.3.3" evidence="7 10"/>
<dbReference type="GO" id="GO:0005777">
    <property type="term" value="C:peroxisome"/>
    <property type="evidence" value="ECO:0007669"/>
    <property type="project" value="UniProtKB-SubCell"/>
</dbReference>
<dbReference type="InterPro" id="IPR019842">
    <property type="entry name" value="Uricase_CS"/>
</dbReference>
<dbReference type="PRINTS" id="PR00093">
    <property type="entry name" value="URICASE"/>
</dbReference>
<feature type="binding site" evidence="9">
    <location>
        <position position="62"/>
    </location>
    <ligand>
        <name>5-hydroxyisourate</name>
        <dbReference type="ChEBI" id="CHEBI:18072"/>
    </ligand>
</feature>
<evidence type="ECO:0000256" key="1">
    <source>
        <dbReference type="ARBA" id="ARBA00004275"/>
    </source>
</evidence>
<feature type="binding site" evidence="9">
    <location>
        <position position="272"/>
    </location>
    <ligand>
        <name>O2</name>
        <dbReference type="ChEBI" id="CHEBI:15379"/>
    </ligand>
</feature>
<evidence type="ECO:0000256" key="5">
    <source>
        <dbReference type="ARBA" id="ARBA00023002"/>
    </source>
</evidence>
<protein>
    <recommendedName>
        <fullName evidence="7 10">Uricase</fullName>
        <ecNumber evidence="7 10">1.7.3.3</ecNumber>
    </recommendedName>
    <alternativeName>
        <fullName evidence="7">Urate oxidase</fullName>
    </alternativeName>
</protein>
<feature type="active site" description="Charge relay system" evidence="8">
    <location>
        <position position="274"/>
    </location>
</feature>
<evidence type="ECO:0000313" key="12">
    <source>
        <dbReference type="Proteomes" id="UP000310708"/>
    </source>
</evidence>
<dbReference type="GO" id="GO:0004846">
    <property type="term" value="F:urate oxidase activity"/>
    <property type="evidence" value="ECO:0007669"/>
    <property type="project" value="UniProtKB-EC"/>
</dbReference>
<evidence type="ECO:0000256" key="4">
    <source>
        <dbReference type="ARBA" id="ARBA00022631"/>
    </source>
</evidence>
<evidence type="ECO:0000256" key="3">
    <source>
        <dbReference type="ARBA" id="ARBA00009760"/>
    </source>
</evidence>
<dbReference type="UniPathway" id="UPA00394">
    <property type="reaction ID" value="UER00650"/>
</dbReference>
<reference evidence="11 12" key="1">
    <citation type="submission" date="2019-03" db="EMBL/GenBank/DDBJ databases">
        <title>Sequencing 25 genomes of Wallemia mellicola.</title>
        <authorList>
            <person name="Gostincar C."/>
        </authorList>
    </citation>
    <scope>NUCLEOTIDE SEQUENCE [LARGE SCALE GENOMIC DNA]</scope>
    <source>
        <strain evidence="11 12">EXF-757</strain>
    </source>
</reference>
<feature type="binding site" evidence="9">
    <location>
        <position position="272"/>
    </location>
    <ligand>
        <name>urate</name>
        <dbReference type="ChEBI" id="CHEBI:17775"/>
    </ligand>
</feature>
<evidence type="ECO:0000256" key="9">
    <source>
        <dbReference type="PIRSR" id="PIRSR000241-2"/>
    </source>
</evidence>
<dbReference type="NCBIfam" id="TIGR03383">
    <property type="entry name" value="urate_oxi"/>
    <property type="match status" value="1"/>
</dbReference>
<dbReference type="Gene3D" id="3.10.270.10">
    <property type="entry name" value="Urate Oxidase"/>
    <property type="match status" value="1"/>
</dbReference>
<dbReference type="EMBL" id="SPRX01000003">
    <property type="protein sequence ID" value="TIC69547.1"/>
    <property type="molecule type" value="Genomic_DNA"/>
</dbReference>
<comment type="function">
    <text evidence="7 10">Catalyzes the oxidation of uric acid to 5-hydroxyisourate, which is further processed to form (S)-allantoin.</text>
</comment>
<feature type="binding site" evidence="9">
    <location>
        <position position="173"/>
    </location>
    <ligand>
        <name>urate</name>
        <dbReference type="ChEBI" id="CHEBI:17775"/>
    </ligand>
</feature>
<dbReference type="SUPFAM" id="SSF55620">
    <property type="entry name" value="Tetrahydrobiopterin biosynthesis enzymes-like"/>
    <property type="match status" value="2"/>
</dbReference>
<sequence length="310" mass="34725">MTLKLQKSTLTTAKYGKDGVKILRIVRNDQWHEIAEYTITVLLEGDISTSYTEADNSVIVTTDSIKNTINVFAQNSQHVLQPETFALELGLHFVTKYSHIKKAHVDLLKHRWTRICPTSENGQPHGHSFRRDGDDKRVVNAIVDASGGVDNITIDLKAGLKDVFLLKSTGSSFNNFINDEFTTLRETDDRVFSTIVDCSYSLVIPQANSRCFTIADVAKTPLDDIAESVRNVTLDTFAVDFSESVQTTLYTMAERIIEQNDLVKDVSYKLPNKHYIPIDLTFYQEKGATNDVLLPTEFPSGLITATVSRV</sequence>
<dbReference type="FunFam" id="3.10.270.10:FF:000001">
    <property type="entry name" value="Uricase"/>
    <property type="match status" value="1"/>
</dbReference>
<dbReference type="GO" id="GO:0019628">
    <property type="term" value="P:urate catabolic process"/>
    <property type="evidence" value="ECO:0007669"/>
    <property type="project" value="UniProtKB-UniPathway"/>
</dbReference>
<feature type="binding site" evidence="9">
    <location>
        <position position="245"/>
    </location>
    <ligand>
        <name>urate</name>
        <dbReference type="ChEBI" id="CHEBI:17775"/>
    </ligand>
</feature>
<keyword evidence="5 7" id="KW-0560">Oxidoreductase</keyword>
<dbReference type="Proteomes" id="UP000310708">
    <property type="component" value="Unassembled WGS sequence"/>
</dbReference>
<feature type="binding site" evidence="9">
    <location>
        <position position="246"/>
    </location>
    <ligand>
        <name>5-hydroxyisourate</name>
        <dbReference type="ChEBI" id="CHEBI:18072"/>
    </ligand>
</feature>
<keyword evidence="6 7" id="KW-0576">Peroxisome</keyword>
<feature type="binding site" evidence="9">
    <location>
        <position position="190"/>
    </location>
    <ligand>
        <name>5-hydroxyisourate</name>
        <dbReference type="ChEBI" id="CHEBI:18072"/>
    </ligand>
</feature>
<comment type="pathway">
    <text evidence="2 7">Purine metabolism; urate degradation; (S)-allantoin from urate: step 1/3.</text>
</comment>
<gene>
    <name evidence="11" type="ORF">E3Q01_00425</name>
</gene>
<dbReference type="AlphaFoldDB" id="A0A4T0TW68"/>
<dbReference type="PANTHER" id="PTHR42874:SF1">
    <property type="entry name" value="URICASE"/>
    <property type="match status" value="1"/>
</dbReference>
<dbReference type="GO" id="GO:0006145">
    <property type="term" value="P:purine nucleobase catabolic process"/>
    <property type="evidence" value="ECO:0007669"/>
    <property type="project" value="TreeGrafter"/>
</dbReference>
<feature type="binding site" evidence="9">
    <location>
        <position position="190"/>
    </location>
    <ligand>
        <name>urate</name>
        <dbReference type="ChEBI" id="CHEBI:17775"/>
    </ligand>
</feature>
<evidence type="ECO:0000256" key="10">
    <source>
        <dbReference type="RuleBase" id="RU004455"/>
    </source>
</evidence>
<evidence type="ECO:0000256" key="8">
    <source>
        <dbReference type="PIRSR" id="PIRSR000241-1"/>
    </source>
</evidence>
<dbReference type="PIRSF" id="PIRSF000241">
    <property type="entry name" value="Urate_oxidase"/>
    <property type="match status" value="1"/>
</dbReference>
<feature type="active site" description="Charge relay system" evidence="8">
    <location>
        <position position="17"/>
    </location>
</feature>
<comment type="caution">
    <text evidence="11">The sequence shown here is derived from an EMBL/GenBank/DDBJ whole genome shotgun (WGS) entry which is preliminary data.</text>
</comment>
<feature type="binding site" evidence="9">
    <location>
        <position position="173"/>
    </location>
    <ligand>
        <name>5-hydroxyisourate</name>
        <dbReference type="ChEBI" id="CHEBI:18072"/>
    </ligand>
</feature>
<feature type="binding site" evidence="9">
    <location>
        <position position="272"/>
    </location>
    <ligand>
        <name>5-hydroxyisourate</name>
        <dbReference type="ChEBI" id="CHEBI:18072"/>
    </ligand>
</feature>
<dbReference type="InterPro" id="IPR002042">
    <property type="entry name" value="Uricase"/>
</dbReference>
<feature type="binding site" evidence="9">
    <location>
        <position position="63"/>
    </location>
    <ligand>
        <name>urate</name>
        <dbReference type="ChEBI" id="CHEBI:17775"/>
    </ligand>
</feature>
<feature type="active site" description="Charge relay system" evidence="8">
    <location>
        <position position="62"/>
    </location>
</feature>
<proteinExistence type="inferred from homology"/>
<feature type="binding site" evidence="9">
    <location>
        <position position="245"/>
    </location>
    <ligand>
        <name>5-hydroxyisourate</name>
        <dbReference type="ChEBI" id="CHEBI:18072"/>
    </ligand>
</feature>